<feature type="signal peptide" evidence="2">
    <location>
        <begin position="1"/>
        <end position="18"/>
    </location>
</feature>
<feature type="coiled-coil region" evidence="1">
    <location>
        <begin position="599"/>
        <end position="633"/>
    </location>
</feature>
<evidence type="ECO:0008006" key="5">
    <source>
        <dbReference type="Google" id="ProtNLM"/>
    </source>
</evidence>
<keyword evidence="2" id="KW-0732">Signal</keyword>
<reference evidence="3 4" key="1">
    <citation type="submission" date="2019-02" db="EMBL/GenBank/DDBJ databases">
        <title>Deep-cultivation of Planctomycetes and their phenomic and genomic characterization uncovers novel biology.</title>
        <authorList>
            <person name="Wiegand S."/>
            <person name="Jogler M."/>
            <person name="Boedeker C."/>
            <person name="Pinto D."/>
            <person name="Vollmers J."/>
            <person name="Rivas-Marin E."/>
            <person name="Kohn T."/>
            <person name="Peeters S.H."/>
            <person name="Heuer A."/>
            <person name="Rast P."/>
            <person name="Oberbeckmann S."/>
            <person name="Bunk B."/>
            <person name="Jeske O."/>
            <person name="Meyerdierks A."/>
            <person name="Storesund J.E."/>
            <person name="Kallscheuer N."/>
            <person name="Luecker S."/>
            <person name="Lage O.M."/>
            <person name="Pohl T."/>
            <person name="Merkel B.J."/>
            <person name="Hornburger P."/>
            <person name="Mueller R.-W."/>
            <person name="Bruemmer F."/>
            <person name="Labrenz M."/>
            <person name="Spormann A.M."/>
            <person name="Op Den Camp H."/>
            <person name="Overmann J."/>
            <person name="Amann R."/>
            <person name="Jetten M.S.M."/>
            <person name="Mascher T."/>
            <person name="Medema M.H."/>
            <person name="Devos D.P."/>
            <person name="Kaster A.-K."/>
            <person name="Ovreas L."/>
            <person name="Rohde M."/>
            <person name="Galperin M.Y."/>
            <person name="Jogler C."/>
        </authorList>
    </citation>
    <scope>NUCLEOTIDE SEQUENCE [LARGE SCALE GENOMIC DNA]</scope>
    <source>
        <strain evidence="3 4">Poly41</strain>
    </source>
</reference>
<sequence precursor="true">MNRTIACIILVIASHAGAAAEPQIPNNDKAAKHLDTPNDSAGKRALPPAYTYEYVAGRVSDISAELTGVGTLIVEQPETRLNWRLPLADDYEEGQRKRLAIAILRSGASVYRKMGFSAETVLVVRYSRASLEKSGRHLPKVIELLQRFSDPDHTPDDRDVSDQRDATRALEMLGLRYDENRRLVDDGRGETELWEEPPGAFDKRIQESVSVIEQLKRGYISAENQAAEFAVEVRGGLDPERADIGVGKEQREQLERLVAKAFELRLSLQRKQLADAEERLTATRKRLDRREDSAKSIIERRVDALLFRIDESLLKPAITSPSQVEPPANTPQNLIDQQTEKHPELERFKRYFGLELARDADGRIVFYRRSKIEGEEEPVNELRHLVQLKFLLVNLENPGERTGSETRQINDVEDVAKFLREDSARLASNLVVYSVTANQESGSKARTYFELIPGPETTLDPEMREKLSQTRTVLAKHLLQARERMGRLEKSDFDERQNQAFRDTVPTEIVKLEVELNKFTVQKMRLKMLQSSEPSQRLAEVLEKLESPSINQNESAFYNEERVRLERTLSPRIRAIIGSDVSLSDEKVGTASAGIDEKAKVLATRIADLQLQLALADQEYQQAKDNRSEASRLRAAISRIEEYLKFVAKRLSSAGNGTSESDDANCQVGISCDRAFNIHYIDRPVAPAKRSGDGKEHRLDAKVVRFVAPVSGPFNLRLSISDGKGEKSPATVLNVNVAIDFVETETLSREGMEFRISDEDLDFLEAHDRVTIALFQSPAGSIESRRIRELLDSPSSVLAYSDDPTKILLAVVSIRNLNEDLRFLKLAGTWTPVADSVPHIDQELLTSSPGADIHFSVDKLLWTSLPVDAKANEIVKFYSDHYADSELTPVVTGTVQPRRYGIARAEDQKEFFVVFRKSGGDTVLVIGVVLGSRPAIKLSGDKTLMQLTLIWNGSDGFPSPLPHDSEWSVPISYRPRKPEFQEATDR</sequence>
<keyword evidence="1" id="KW-0175">Coiled coil</keyword>
<protein>
    <recommendedName>
        <fullName evidence="5">Chromosome partition protein Smc</fullName>
    </recommendedName>
</protein>
<proteinExistence type="predicted"/>
<evidence type="ECO:0000256" key="1">
    <source>
        <dbReference type="SAM" id="Coils"/>
    </source>
</evidence>
<name>A0A5C6DTK9_9BACT</name>
<dbReference type="AlphaFoldDB" id="A0A5C6DTK9"/>
<dbReference type="RefSeq" id="WP_146526274.1">
    <property type="nucleotide sequence ID" value="NZ_SJPV01000003.1"/>
</dbReference>
<evidence type="ECO:0000256" key="2">
    <source>
        <dbReference type="SAM" id="SignalP"/>
    </source>
</evidence>
<comment type="caution">
    <text evidence="3">The sequence shown here is derived from an EMBL/GenBank/DDBJ whole genome shotgun (WGS) entry which is preliminary data.</text>
</comment>
<feature type="coiled-coil region" evidence="1">
    <location>
        <begin position="251"/>
        <end position="293"/>
    </location>
</feature>
<dbReference type="Proteomes" id="UP000319143">
    <property type="component" value="Unassembled WGS sequence"/>
</dbReference>
<dbReference type="EMBL" id="SJPV01000003">
    <property type="protein sequence ID" value="TWU39534.1"/>
    <property type="molecule type" value="Genomic_DNA"/>
</dbReference>
<evidence type="ECO:0000313" key="4">
    <source>
        <dbReference type="Proteomes" id="UP000319143"/>
    </source>
</evidence>
<organism evidence="3 4">
    <name type="scientific">Novipirellula artificiosorum</name>
    <dbReference type="NCBI Taxonomy" id="2528016"/>
    <lineage>
        <taxon>Bacteria</taxon>
        <taxon>Pseudomonadati</taxon>
        <taxon>Planctomycetota</taxon>
        <taxon>Planctomycetia</taxon>
        <taxon>Pirellulales</taxon>
        <taxon>Pirellulaceae</taxon>
        <taxon>Novipirellula</taxon>
    </lineage>
</organism>
<evidence type="ECO:0000313" key="3">
    <source>
        <dbReference type="EMBL" id="TWU39534.1"/>
    </source>
</evidence>
<gene>
    <name evidence="3" type="ORF">Poly41_23890</name>
</gene>
<accession>A0A5C6DTK9</accession>
<feature type="chain" id="PRO_5022819045" description="Chromosome partition protein Smc" evidence="2">
    <location>
        <begin position="19"/>
        <end position="986"/>
    </location>
</feature>
<keyword evidence="4" id="KW-1185">Reference proteome</keyword>